<feature type="chain" id="PRO_5040286975" evidence="1">
    <location>
        <begin position="20"/>
        <end position="148"/>
    </location>
</feature>
<dbReference type="Proteomes" id="UP000830671">
    <property type="component" value="Chromosome 4"/>
</dbReference>
<evidence type="ECO:0000313" key="3">
    <source>
        <dbReference type="Proteomes" id="UP000830671"/>
    </source>
</evidence>
<dbReference type="RefSeq" id="XP_049145015.1">
    <property type="nucleotide sequence ID" value="XM_049287872.1"/>
</dbReference>
<accession>A0A9Q8SV48</accession>
<keyword evidence="1" id="KW-0732">Signal</keyword>
<evidence type="ECO:0000256" key="1">
    <source>
        <dbReference type="SAM" id="SignalP"/>
    </source>
</evidence>
<proteinExistence type="predicted"/>
<name>A0A9Q8SV48_9PEZI</name>
<keyword evidence="3" id="KW-1185">Reference proteome</keyword>
<dbReference type="AlphaFoldDB" id="A0A9Q8SV48"/>
<evidence type="ECO:0000313" key="2">
    <source>
        <dbReference type="EMBL" id="UQC83396.1"/>
    </source>
</evidence>
<reference evidence="2" key="1">
    <citation type="journal article" date="2021" name="Mol. Plant Microbe Interact.">
        <title>Complete Genome Sequence of the Plant-Pathogenic Fungus Colletotrichum lupini.</title>
        <authorList>
            <person name="Baroncelli R."/>
            <person name="Pensec F."/>
            <person name="Da Lio D."/>
            <person name="Boufleur T."/>
            <person name="Vicente I."/>
            <person name="Sarrocco S."/>
            <person name="Picot A."/>
            <person name="Baraldi E."/>
            <person name="Sukno S."/>
            <person name="Thon M."/>
            <person name="Le Floch G."/>
        </authorList>
    </citation>
    <scope>NUCLEOTIDE SEQUENCE</scope>
    <source>
        <strain evidence="2">IMI 504893</strain>
    </source>
</reference>
<feature type="signal peptide" evidence="1">
    <location>
        <begin position="1"/>
        <end position="19"/>
    </location>
</feature>
<dbReference type="EMBL" id="CP019476">
    <property type="protein sequence ID" value="UQC83396.1"/>
    <property type="molecule type" value="Genomic_DNA"/>
</dbReference>
<organism evidence="2 3">
    <name type="scientific">Colletotrichum lupini</name>
    <dbReference type="NCBI Taxonomy" id="145971"/>
    <lineage>
        <taxon>Eukaryota</taxon>
        <taxon>Fungi</taxon>
        <taxon>Dikarya</taxon>
        <taxon>Ascomycota</taxon>
        <taxon>Pezizomycotina</taxon>
        <taxon>Sordariomycetes</taxon>
        <taxon>Hypocreomycetidae</taxon>
        <taxon>Glomerellales</taxon>
        <taxon>Glomerellaceae</taxon>
        <taxon>Colletotrichum</taxon>
        <taxon>Colletotrichum acutatum species complex</taxon>
    </lineage>
</organism>
<sequence>MGHWRPSAISLGITEIVLIAQNAVQLLKAFGSATDDVLNTGGEITGAGRGSPYSSPKGPNLVQVHVKAPPFPRPLPQAREEHFRPCGLHTSFGNERHPTILTLPPFHLSETKLQLLRRRKYCSAILLFLFQTLLLPDPSDQAEERKRH</sequence>
<dbReference type="KEGG" id="clup:CLUP02_08891"/>
<protein>
    <submittedName>
        <fullName evidence="2">Uncharacterized protein</fullName>
    </submittedName>
</protein>
<dbReference type="GeneID" id="73342882"/>
<gene>
    <name evidence="2" type="ORF">CLUP02_08891</name>
</gene>